<dbReference type="Pfam" id="PF22468">
    <property type="entry name" value="ACT_9"/>
    <property type="match status" value="1"/>
</dbReference>
<dbReference type="CDD" id="cd04923">
    <property type="entry name" value="ACT_AK-LysC-DapG-like_2"/>
    <property type="match status" value="1"/>
</dbReference>
<reference evidence="19" key="1">
    <citation type="submission" date="2015-08" db="EMBL/GenBank/DDBJ databases">
        <authorList>
            <person name="Varghese N."/>
        </authorList>
    </citation>
    <scope>NUCLEOTIDE SEQUENCE [LARGE SCALE GENOMIC DNA]</scope>
    <source>
        <strain evidence="19">DSM 23407</strain>
    </source>
</reference>
<dbReference type="UniPathway" id="UPA00051">
    <property type="reaction ID" value="UER00462"/>
</dbReference>
<evidence type="ECO:0000256" key="6">
    <source>
        <dbReference type="ARBA" id="ARBA00016273"/>
    </source>
</evidence>
<feature type="binding site" evidence="14">
    <location>
        <position position="47"/>
    </location>
    <ligand>
        <name>substrate</name>
    </ligand>
</feature>
<feature type="binding site" evidence="14">
    <location>
        <begin position="173"/>
        <end position="174"/>
    </location>
    <ligand>
        <name>ATP</name>
        <dbReference type="ChEBI" id="CHEBI:30616"/>
    </ligand>
</feature>
<dbReference type="PROSITE" id="PS51671">
    <property type="entry name" value="ACT"/>
    <property type="match status" value="1"/>
</dbReference>
<gene>
    <name evidence="18" type="ORF">Ga0061067_1218</name>
</gene>
<evidence type="ECO:0000256" key="13">
    <source>
        <dbReference type="ARBA" id="ARBA00047872"/>
    </source>
</evidence>
<evidence type="ECO:0000256" key="2">
    <source>
        <dbReference type="ARBA" id="ARBA00004986"/>
    </source>
</evidence>
<dbReference type="GO" id="GO:0005524">
    <property type="term" value="F:ATP binding"/>
    <property type="evidence" value="ECO:0007669"/>
    <property type="project" value="UniProtKB-KW"/>
</dbReference>
<dbReference type="EMBL" id="CYHE01000021">
    <property type="protein sequence ID" value="CUB00725.1"/>
    <property type="molecule type" value="Genomic_DNA"/>
</dbReference>
<dbReference type="InterPro" id="IPR001048">
    <property type="entry name" value="Asp/Glu/Uridylate_kinase"/>
</dbReference>
<evidence type="ECO:0000256" key="5">
    <source>
        <dbReference type="ARBA" id="ARBA00013059"/>
    </source>
</evidence>
<dbReference type="FunFam" id="3.40.1160.10:FF:000002">
    <property type="entry name" value="Aspartokinase"/>
    <property type="match status" value="1"/>
</dbReference>
<sequence length="416" mass="44426">MARLVMKFGGTSVANIERIRNVARHVKREVDAGHEVAVVVSAMAGQTNQLVAWCREAAPMHDAREYDAVVASGEQVTSGLLAIVLQEMGVNARSWQGWQIPIRTDGSHGAARITGIDGAFMVERLKQGQVAVVAGFQGIAPDNRISTLGRGGSDTSAVAIAAAIQADRCDIYTDVDGVYTTDPRIVPKARRLDRVAFEEMLEMASLGAKVLQVRSVEMAMVHGVRTFVRSSFDDPDAPQEGKDGLPPGTLICDEDELVEQQVVTGIAFAKDEAQISIRNVPDKPGVAGAVFGPLADANINVDMIVQNISPDGKTTDITFTVPESEYDRAMKTLEAKRADLGFGALEGARDVVKVSVIGIGMRSHAGVAAQCFRGLAEKGINIRAITTSEIKISVLIDSAYTELAVRTLHSLYGLDG</sequence>
<evidence type="ECO:0000256" key="8">
    <source>
        <dbReference type="ARBA" id="ARBA00022679"/>
    </source>
</evidence>
<keyword evidence="12" id="KW-0457">Lysine biosynthesis</keyword>
<dbReference type="CDD" id="cd04913">
    <property type="entry name" value="ACT_AKii-LysC-BS-like_1"/>
    <property type="match status" value="1"/>
</dbReference>
<keyword evidence="19" id="KW-1185">Reference proteome</keyword>
<keyword evidence="8 15" id="KW-0808">Transferase</keyword>
<protein>
    <recommendedName>
        <fullName evidence="6 15">Aspartokinase</fullName>
        <ecNumber evidence="5 15">2.7.2.4</ecNumber>
    </recommendedName>
</protein>
<dbReference type="CDD" id="cd04261">
    <property type="entry name" value="AAK_AKii-LysC-BS"/>
    <property type="match status" value="1"/>
</dbReference>
<evidence type="ECO:0000256" key="3">
    <source>
        <dbReference type="ARBA" id="ARBA00005139"/>
    </source>
</evidence>
<accession>A0A0K6IC82</accession>
<dbReference type="UniPathway" id="UPA00050">
    <property type="reaction ID" value="UER00461"/>
</dbReference>
<dbReference type="OrthoDB" id="9799110at2"/>
<evidence type="ECO:0000256" key="1">
    <source>
        <dbReference type="ARBA" id="ARBA00004766"/>
    </source>
</evidence>
<keyword evidence="10 15" id="KW-0418">Kinase</keyword>
<keyword evidence="11 14" id="KW-0067">ATP-binding</keyword>
<dbReference type="NCBIfam" id="NF005154">
    <property type="entry name" value="PRK06635.1-2"/>
    <property type="match status" value="1"/>
</dbReference>
<evidence type="ECO:0000256" key="9">
    <source>
        <dbReference type="ARBA" id="ARBA00022741"/>
    </source>
</evidence>
<dbReference type="Proteomes" id="UP000183900">
    <property type="component" value="Unassembled WGS sequence"/>
</dbReference>
<comment type="catalytic activity">
    <reaction evidence="13 15">
        <text>L-aspartate + ATP = 4-phospho-L-aspartate + ADP</text>
        <dbReference type="Rhea" id="RHEA:23776"/>
        <dbReference type="ChEBI" id="CHEBI:29991"/>
        <dbReference type="ChEBI" id="CHEBI:30616"/>
        <dbReference type="ChEBI" id="CHEBI:57535"/>
        <dbReference type="ChEBI" id="CHEBI:456216"/>
        <dbReference type="EC" id="2.7.2.4"/>
    </reaction>
</comment>
<dbReference type="NCBIfam" id="TIGR00657">
    <property type="entry name" value="asp_kinases"/>
    <property type="match status" value="1"/>
</dbReference>
<dbReference type="InterPro" id="IPR036393">
    <property type="entry name" value="AceGlu_kinase-like_sf"/>
</dbReference>
<dbReference type="InterPro" id="IPR001057">
    <property type="entry name" value="Glu/AcGlu_kinase"/>
</dbReference>
<name>A0A0K6IC82_9HYPH</name>
<feature type="binding site" evidence="14">
    <location>
        <position position="179"/>
    </location>
    <ligand>
        <name>ATP</name>
        <dbReference type="ChEBI" id="CHEBI:30616"/>
    </ligand>
</feature>
<evidence type="ECO:0000256" key="12">
    <source>
        <dbReference type="ARBA" id="ARBA00023154"/>
    </source>
</evidence>
<dbReference type="UniPathway" id="UPA00034">
    <property type="reaction ID" value="UER00015"/>
</dbReference>
<comment type="pathway">
    <text evidence="1 16">Amino-acid biosynthesis; L-lysine biosynthesis via DAP pathway; (S)-tetrahydrodipicolinate from L-aspartate: step 1/4.</text>
</comment>
<dbReference type="InterPro" id="IPR005260">
    <property type="entry name" value="Asp_kin_monofn"/>
</dbReference>
<evidence type="ECO:0000256" key="4">
    <source>
        <dbReference type="ARBA" id="ARBA00010122"/>
    </source>
</evidence>
<organism evidence="18 19">
    <name type="scientific">Pannonibacter indicus</name>
    <dbReference type="NCBI Taxonomy" id="466044"/>
    <lineage>
        <taxon>Bacteria</taxon>
        <taxon>Pseudomonadati</taxon>
        <taxon>Pseudomonadota</taxon>
        <taxon>Alphaproteobacteria</taxon>
        <taxon>Hyphomicrobiales</taxon>
        <taxon>Stappiaceae</taxon>
        <taxon>Pannonibacter</taxon>
    </lineage>
</organism>
<evidence type="ECO:0000256" key="14">
    <source>
        <dbReference type="PIRSR" id="PIRSR000726-1"/>
    </source>
</evidence>
<dbReference type="GO" id="GO:0005829">
    <property type="term" value="C:cytosol"/>
    <property type="evidence" value="ECO:0007669"/>
    <property type="project" value="TreeGrafter"/>
</dbReference>
<dbReference type="Gene3D" id="3.40.1160.10">
    <property type="entry name" value="Acetylglutamate kinase-like"/>
    <property type="match status" value="1"/>
</dbReference>
<dbReference type="InterPro" id="IPR002912">
    <property type="entry name" value="ACT_dom"/>
</dbReference>
<dbReference type="PRINTS" id="PR00474">
    <property type="entry name" value="GLU5KINASE"/>
</dbReference>
<evidence type="ECO:0000256" key="11">
    <source>
        <dbReference type="ARBA" id="ARBA00022840"/>
    </source>
</evidence>
<feature type="binding site" evidence="14">
    <location>
        <begin position="7"/>
        <end position="10"/>
    </location>
    <ligand>
        <name>ATP</name>
        <dbReference type="ChEBI" id="CHEBI:30616"/>
    </ligand>
</feature>
<dbReference type="InterPro" id="IPR054352">
    <property type="entry name" value="ACT_Aspartokinase"/>
</dbReference>
<dbReference type="GO" id="GO:0009089">
    <property type="term" value="P:lysine biosynthetic process via diaminopimelate"/>
    <property type="evidence" value="ECO:0007669"/>
    <property type="project" value="UniProtKB-UniPathway"/>
</dbReference>
<proteinExistence type="inferred from homology"/>
<dbReference type="PIRSF" id="PIRSF000726">
    <property type="entry name" value="Asp_kin"/>
    <property type="match status" value="1"/>
</dbReference>
<evidence type="ECO:0000313" key="18">
    <source>
        <dbReference type="EMBL" id="CUB00725.1"/>
    </source>
</evidence>
<evidence type="ECO:0000256" key="7">
    <source>
        <dbReference type="ARBA" id="ARBA00022605"/>
    </source>
</evidence>
<dbReference type="SUPFAM" id="SSF55021">
    <property type="entry name" value="ACT-like"/>
    <property type="match status" value="2"/>
</dbReference>
<feature type="domain" description="ACT" evidence="17">
    <location>
        <begin position="275"/>
        <end position="359"/>
    </location>
</feature>
<evidence type="ECO:0000313" key="19">
    <source>
        <dbReference type="Proteomes" id="UP000183900"/>
    </source>
</evidence>
<dbReference type="InterPro" id="IPR045865">
    <property type="entry name" value="ACT-like_dom_sf"/>
</dbReference>
<feature type="binding site" evidence="14">
    <location>
        <position position="74"/>
    </location>
    <ligand>
        <name>substrate</name>
    </ligand>
</feature>
<comment type="similarity">
    <text evidence="4 15">Belongs to the aspartokinase family.</text>
</comment>
<dbReference type="EC" id="2.7.2.4" evidence="5 15"/>
<evidence type="ECO:0000256" key="10">
    <source>
        <dbReference type="ARBA" id="ARBA00022777"/>
    </source>
</evidence>
<dbReference type="FunFam" id="3.30.2130.10:FF:000002">
    <property type="entry name" value="Aspartokinase"/>
    <property type="match status" value="1"/>
</dbReference>
<dbReference type="GO" id="GO:0009088">
    <property type="term" value="P:threonine biosynthetic process"/>
    <property type="evidence" value="ECO:0007669"/>
    <property type="project" value="UniProtKB-UniPathway"/>
</dbReference>
<comment type="pathway">
    <text evidence="2 16">Amino-acid biosynthesis; L-methionine biosynthesis via de novo pathway; L-homoserine from L-aspartate: step 1/3.</text>
</comment>
<feature type="binding site" evidence="14">
    <location>
        <position position="184"/>
    </location>
    <ligand>
        <name>ATP</name>
        <dbReference type="ChEBI" id="CHEBI:30616"/>
    </ligand>
</feature>
<dbReference type="NCBIfam" id="TIGR00656">
    <property type="entry name" value="asp_kin_monofn"/>
    <property type="match status" value="1"/>
</dbReference>
<dbReference type="GO" id="GO:0004072">
    <property type="term" value="F:aspartate kinase activity"/>
    <property type="evidence" value="ECO:0007669"/>
    <property type="project" value="UniProtKB-EC"/>
</dbReference>
<evidence type="ECO:0000256" key="15">
    <source>
        <dbReference type="RuleBase" id="RU003448"/>
    </source>
</evidence>
<dbReference type="Gene3D" id="3.30.2130.10">
    <property type="entry name" value="VC0802-like"/>
    <property type="match status" value="1"/>
</dbReference>
<dbReference type="PANTHER" id="PTHR21499">
    <property type="entry name" value="ASPARTATE KINASE"/>
    <property type="match status" value="1"/>
</dbReference>
<dbReference type="PANTHER" id="PTHR21499:SF3">
    <property type="entry name" value="ASPARTOKINASE"/>
    <property type="match status" value="1"/>
</dbReference>
<keyword evidence="7 16" id="KW-0028">Amino-acid biosynthesis</keyword>
<dbReference type="SUPFAM" id="SSF53633">
    <property type="entry name" value="Carbamate kinase-like"/>
    <property type="match status" value="1"/>
</dbReference>
<dbReference type="InterPro" id="IPR001341">
    <property type="entry name" value="Asp_kinase"/>
</dbReference>
<dbReference type="Pfam" id="PF01842">
    <property type="entry name" value="ACT"/>
    <property type="match status" value="1"/>
</dbReference>
<dbReference type="Pfam" id="PF00696">
    <property type="entry name" value="AA_kinase"/>
    <property type="match status" value="1"/>
</dbReference>
<dbReference type="NCBIfam" id="NF005155">
    <property type="entry name" value="PRK06635.1-4"/>
    <property type="match status" value="1"/>
</dbReference>
<dbReference type="AlphaFoldDB" id="A0A0K6IC82"/>
<feature type="binding site" evidence="14">
    <location>
        <begin position="209"/>
        <end position="210"/>
    </location>
    <ligand>
        <name>ATP</name>
        <dbReference type="ChEBI" id="CHEBI:30616"/>
    </ligand>
</feature>
<dbReference type="InterPro" id="IPR018042">
    <property type="entry name" value="Aspartate_kinase_CS"/>
</dbReference>
<dbReference type="GO" id="GO:0009090">
    <property type="term" value="P:homoserine biosynthetic process"/>
    <property type="evidence" value="ECO:0007669"/>
    <property type="project" value="TreeGrafter"/>
</dbReference>
<dbReference type="InterPro" id="IPR041740">
    <property type="entry name" value="AKii-LysC-BS"/>
</dbReference>
<keyword evidence="9 14" id="KW-0547">Nucleotide-binding</keyword>
<evidence type="ECO:0000259" key="17">
    <source>
        <dbReference type="PROSITE" id="PS51671"/>
    </source>
</evidence>
<dbReference type="PROSITE" id="PS00324">
    <property type="entry name" value="ASPARTOKINASE"/>
    <property type="match status" value="1"/>
</dbReference>
<evidence type="ECO:0000256" key="16">
    <source>
        <dbReference type="RuleBase" id="RU004249"/>
    </source>
</evidence>
<dbReference type="RefSeq" id="WP_055457104.1">
    <property type="nucleotide sequence ID" value="NZ_CYHE01000021.1"/>
</dbReference>
<comment type="pathway">
    <text evidence="3 16">Amino-acid biosynthesis; L-threonine biosynthesis; L-threonine from L-aspartate: step 1/5.</text>
</comment>